<name>A0A540QBY2_9ACTN</name>
<dbReference type="AlphaFoldDB" id="A0A540QBY2"/>
<dbReference type="EMBL" id="SPAZ01000160">
    <property type="protein sequence ID" value="TQE32969.1"/>
    <property type="molecule type" value="Genomic_DNA"/>
</dbReference>
<dbReference type="GO" id="GO:0016020">
    <property type="term" value="C:membrane"/>
    <property type="evidence" value="ECO:0007669"/>
    <property type="project" value="UniProtKB-SubCell"/>
</dbReference>
<evidence type="ECO:0000256" key="4">
    <source>
        <dbReference type="ARBA" id="ARBA00023136"/>
    </source>
</evidence>
<sequence>MVDVTATPGSPPRSPAVGSADSARSRPAAARRGRPALLGPGLVLAATSVGAGDMVTSLAGAAGYGMGLMWAIVIGVVLKYALTEAVGRLYMATGQTVIMSLKSAARWLPVAFIAFVLVLGLLYGAALSSVASLALTTLFPALPLRPVAVAIALAAAGIVYIGRYVLFERVMSVFMLAKFLGMAVLAVAMLATADDLPGLLGTLRPRLPEGDLVTVLALIGGVGGTAGIASYSYWVRERGWADRSRLGLMRADSAVSYAFTFLFVLCTTVVGAGLLYGTGGTITGNDGLAALADPLGADLGSVARVLFLGTFFLVTLSALVGGFNALCYMLADSLRALRGIPEAEAERHIGQTSRPFRFFVLYCAVTAVAVTFLGRPVPLVLTYAAVGSLILPLLSGALLVLLNRRDVDPAYRNGITSNVLLAGSFLLFGVLAVVQLKDSLGGA</sequence>
<evidence type="ECO:0000256" key="3">
    <source>
        <dbReference type="ARBA" id="ARBA00022989"/>
    </source>
</evidence>
<dbReference type="Proteomes" id="UP000318720">
    <property type="component" value="Unassembled WGS sequence"/>
</dbReference>
<dbReference type="RefSeq" id="WP_048820701.1">
    <property type="nucleotide sequence ID" value="NZ_CP182305.1"/>
</dbReference>
<protein>
    <submittedName>
        <fullName evidence="5">Divalent metal cation transporter</fullName>
    </submittedName>
</protein>
<dbReference type="GeneID" id="301695934"/>
<dbReference type="Pfam" id="PF01566">
    <property type="entry name" value="Nramp"/>
    <property type="match status" value="1"/>
</dbReference>
<comment type="caution">
    <text evidence="5">The sequence shown here is derived from an EMBL/GenBank/DDBJ whole genome shotgun (WGS) entry which is preliminary data.</text>
</comment>
<comment type="subcellular location">
    <subcellularLocation>
        <location evidence="1">Membrane</location>
        <topology evidence="1">Multi-pass membrane protein</topology>
    </subcellularLocation>
</comment>
<organism evidence="5 6">
    <name type="scientific">Streptomyces ipomoeae</name>
    <dbReference type="NCBI Taxonomy" id="103232"/>
    <lineage>
        <taxon>Bacteria</taxon>
        <taxon>Bacillati</taxon>
        <taxon>Actinomycetota</taxon>
        <taxon>Actinomycetes</taxon>
        <taxon>Kitasatosporales</taxon>
        <taxon>Streptomycetaceae</taxon>
        <taxon>Streptomyces</taxon>
    </lineage>
</organism>
<accession>A0A540QBY2</accession>
<gene>
    <name evidence="5" type="ORF">Sipo8835_19085</name>
</gene>
<dbReference type="InterPro" id="IPR001046">
    <property type="entry name" value="NRAMP_fam"/>
</dbReference>
<proteinExistence type="predicted"/>
<dbReference type="GO" id="GO:0046873">
    <property type="term" value="F:metal ion transmembrane transporter activity"/>
    <property type="evidence" value="ECO:0007669"/>
    <property type="project" value="InterPro"/>
</dbReference>
<evidence type="ECO:0000313" key="5">
    <source>
        <dbReference type="EMBL" id="TQE32969.1"/>
    </source>
</evidence>
<evidence type="ECO:0000313" key="6">
    <source>
        <dbReference type="Proteomes" id="UP000318720"/>
    </source>
</evidence>
<keyword evidence="2" id="KW-0812">Transmembrane</keyword>
<evidence type="ECO:0000256" key="1">
    <source>
        <dbReference type="ARBA" id="ARBA00004141"/>
    </source>
</evidence>
<keyword evidence="3" id="KW-1133">Transmembrane helix</keyword>
<evidence type="ECO:0000256" key="2">
    <source>
        <dbReference type="ARBA" id="ARBA00022692"/>
    </source>
</evidence>
<keyword evidence="4" id="KW-0472">Membrane</keyword>
<reference evidence="5 6" key="1">
    <citation type="submission" date="2019-03" db="EMBL/GenBank/DDBJ databases">
        <title>Comparative genomic analyses of the sweetpotato soil rot pathogen, Streptomyces ipomoeae.</title>
        <authorList>
            <person name="Ruschel Soares N."/>
            <person name="Badger J.H."/>
            <person name="Huguet-Tapia J.C."/>
            <person name="Clark C.A."/>
            <person name="Pettis G.S."/>
        </authorList>
    </citation>
    <scope>NUCLEOTIDE SEQUENCE [LARGE SCALE GENOMIC DNA]</scope>
    <source>
        <strain evidence="5 6">88-35</strain>
    </source>
</reference>
<dbReference type="NCBIfam" id="NF037982">
    <property type="entry name" value="Nramp_1"/>
    <property type="match status" value="1"/>
</dbReference>